<gene>
    <name evidence="1" type="ORF">ALQ49_200021</name>
</gene>
<reference evidence="1 2" key="1">
    <citation type="submission" date="2018-08" db="EMBL/GenBank/DDBJ databases">
        <title>Recombination of ecologically and evolutionarily significant loci maintains genetic cohesion in the Pseudomonas syringae species complex.</title>
        <authorList>
            <person name="Dillon M."/>
            <person name="Thakur S."/>
            <person name="Almeida R.N.D."/>
            <person name="Weir B.S."/>
            <person name="Guttman D.S."/>
        </authorList>
    </citation>
    <scope>NUCLEOTIDE SEQUENCE [LARGE SCALE GENOMIC DNA]</scope>
    <source>
        <strain evidence="1 2">1089_5</strain>
    </source>
</reference>
<dbReference type="EMBL" id="RBPL01000016">
    <property type="protein sequence ID" value="RMO02362.1"/>
    <property type="molecule type" value="Genomic_DNA"/>
</dbReference>
<organism evidence="1 2">
    <name type="scientific">Pseudomonas syringae pv. apii</name>
    <dbReference type="NCBI Taxonomy" id="81036"/>
    <lineage>
        <taxon>Bacteria</taxon>
        <taxon>Pseudomonadati</taxon>
        <taxon>Pseudomonadota</taxon>
        <taxon>Gammaproteobacteria</taxon>
        <taxon>Pseudomonadales</taxon>
        <taxon>Pseudomonadaceae</taxon>
        <taxon>Pseudomonas</taxon>
    </lineage>
</organism>
<protein>
    <submittedName>
        <fullName evidence="1">Uncharacterized protein</fullName>
    </submittedName>
</protein>
<accession>A0A3M3S1L8</accession>
<sequence length="358" mass="40979">MTDFERILNIYSDYALGLRSKNDEKKTAGRGPVELLRVDYWYEGLKQRTGLGSAYAMELYFENESFKRNANGTIRHYRSKWSRYEQNTISPKAKTLATVEQLAPGSTHEINHPLWQIMDSVDKDKETNFDEYFKILSFDIQAVLFSGESVGISTCSIREPVTQLLLDKLERRAGLDALACLIAIMLEAKKRQRKSLMPKVALVLHNVLLIVAIELESRGVGSRILDWIIRNILTLGLLPHLDLWMTSNDYIHASAYLNLMVYQNPQRRGKRLPWKARVKVMGQLMHGAMGFDVQHAMRPQFELRSDIGEIPAEISKEFEQATSLRTWGWTCIRAGKVEPFPSIHDARASALPYRFGSD</sequence>
<comment type="caution">
    <text evidence="1">The sequence shown here is derived from an EMBL/GenBank/DDBJ whole genome shotgun (WGS) entry which is preliminary data.</text>
</comment>
<dbReference type="Proteomes" id="UP000278062">
    <property type="component" value="Unassembled WGS sequence"/>
</dbReference>
<name>A0A3M3S1L8_9PSED</name>
<dbReference type="RefSeq" id="WP_122297201.1">
    <property type="nucleotide sequence ID" value="NZ_RBPL01000016.1"/>
</dbReference>
<evidence type="ECO:0000313" key="2">
    <source>
        <dbReference type="Proteomes" id="UP000278062"/>
    </source>
</evidence>
<proteinExistence type="predicted"/>
<dbReference type="AlphaFoldDB" id="A0A3M3S1L8"/>
<evidence type="ECO:0000313" key="1">
    <source>
        <dbReference type="EMBL" id="RMO02362.1"/>
    </source>
</evidence>